<dbReference type="Pfam" id="PF04381">
    <property type="entry name" value="RdgC"/>
    <property type="match status" value="1"/>
</dbReference>
<evidence type="ECO:0000256" key="4">
    <source>
        <dbReference type="ARBA" id="ARBA00022490"/>
    </source>
</evidence>
<proteinExistence type="inferred from homology"/>
<gene>
    <name evidence="6" type="ORF">JP32_01285</name>
</gene>
<keyword evidence="4" id="KW-0963">Cytoplasm</keyword>
<evidence type="ECO:0000313" key="7">
    <source>
        <dbReference type="Proteomes" id="UP000030526"/>
    </source>
</evidence>
<dbReference type="EMBL" id="JPXS01000009">
    <property type="protein sequence ID" value="KGQ34121.1"/>
    <property type="molecule type" value="Genomic_DNA"/>
</dbReference>
<evidence type="ECO:0000256" key="2">
    <source>
        <dbReference type="ARBA" id="ARBA00008657"/>
    </source>
</evidence>
<dbReference type="PANTHER" id="PTHR38103:SF1">
    <property type="entry name" value="RECOMBINATION-ASSOCIATED PROTEIN RDGC"/>
    <property type="match status" value="1"/>
</dbReference>
<reference evidence="6 7" key="1">
    <citation type="submission" date="2014-08" db="EMBL/GenBank/DDBJ databases">
        <title>Chaperone-usher fimbriae in a diverse selection of Gallibacterium genomes.</title>
        <authorList>
            <person name="Kudirkiene E."/>
            <person name="Bager R.J."/>
            <person name="Johnson T.J."/>
            <person name="Bojesen A.M."/>
        </authorList>
    </citation>
    <scope>NUCLEOTIDE SEQUENCE [LARGE SCALE GENOMIC DNA]</scope>
    <source>
        <strain evidence="6 7">20558/3kl.</strain>
    </source>
</reference>
<dbReference type="GO" id="GO:0003690">
    <property type="term" value="F:double-stranded DNA binding"/>
    <property type="evidence" value="ECO:0007669"/>
    <property type="project" value="TreeGrafter"/>
</dbReference>
<evidence type="ECO:0000256" key="1">
    <source>
        <dbReference type="ARBA" id="ARBA00004453"/>
    </source>
</evidence>
<comment type="similarity">
    <text evidence="2">Belongs to the RdgC family.</text>
</comment>
<dbReference type="GO" id="GO:0000018">
    <property type="term" value="P:regulation of DNA recombination"/>
    <property type="evidence" value="ECO:0007669"/>
    <property type="project" value="TreeGrafter"/>
</dbReference>
<dbReference type="GO" id="GO:0043590">
    <property type="term" value="C:bacterial nucleoid"/>
    <property type="evidence" value="ECO:0007669"/>
    <property type="project" value="TreeGrafter"/>
</dbReference>
<dbReference type="AlphaFoldDB" id="A0A0A2XP58"/>
<name>A0A0A2XP58_9PAST</name>
<dbReference type="InterPro" id="IPR007476">
    <property type="entry name" value="RdgC"/>
</dbReference>
<comment type="caution">
    <text evidence="6">The sequence shown here is derived from an EMBL/GenBank/DDBJ whole genome shotgun (WGS) entry which is preliminary data.</text>
</comment>
<comment type="subcellular location">
    <subcellularLocation>
        <location evidence="1">Cytoplasm</location>
        <location evidence="1">Nucleoid</location>
    </subcellularLocation>
</comment>
<dbReference type="GO" id="GO:0006310">
    <property type="term" value="P:DNA recombination"/>
    <property type="evidence" value="ECO:0007669"/>
    <property type="project" value="UniProtKB-KW"/>
</dbReference>
<evidence type="ECO:0000313" key="6">
    <source>
        <dbReference type="EMBL" id="KGQ34121.1"/>
    </source>
</evidence>
<evidence type="ECO:0000256" key="3">
    <source>
        <dbReference type="ARBA" id="ARBA00022296"/>
    </source>
</evidence>
<dbReference type="PANTHER" id="PTHR38103">
    <property type="entry name" value="RECOMBINATION-ASSOCIATED PROTEIN RDGC"/>
    <property type="match status" value="1"/>
</dbReference>
<protein>
    <recommendedName>
        <fullName evidence="3">Recombination-associated protein RdgC</fullName>
    </recommendedName>
</protein>
<evidence type="ECO:0000256" key="5">
    <source>
        <dbReference type="ARBA" id="ARBA00023172"/>
    </source>
</evidence>
<accession>A0A0A2XP58</accession>
<sequence length="295" mass="33893">MKHFRNIISYKIIKDIDLSDEVLEQSLSDGLEKMRFIEPIKGCGKLYHRVEDYIYLAAEKEFIKIPSSAVNKEFNQRVEKFEKDLARKLNKGERDNIKQDIVARLSAKAIKEYRYFRMIIDTKNNHILIDETSTKQAEDLLHLLRKCLGKLPVAPLAYAEDISVKVKYSLLGGGYAGKITFSKNNLKISGDDGELITLSNADNDIDVNDLLVRWRYVQTVKCEYNGKGENIYFTLCKNGNLKSLKAFQTLDLEGNKQKEDDFDADLIYMMGEYRGLFEALADIFGGEKEVNKDEE</sequence>
<organism evidence="6 7">
    <name type="scientific">Gallibacterium anatis</name>
    <dbReference type="NCBI Taxonomy" id="750"/>
    <lineage>
        <taxon>Bacteria</taxon>
        <taxon>Pseudomonadati</taxon>
        <taxon>Pseudomonadota</taxon>
        <taxon>Gammaproteobacteria</taxon>
        <taxon>Pasteurellales</taxon>
        <taxon>Pasteurellaceae</taxon>
        <taxon>Gallibacterium</taxon>
    </lineage>
</organism>
<keyword evidence="5" id="KW-0233">DNA recombination</keyword>
<dbReference type="Proteomes" id="UP000030526">
    <property type="component" value="Unassembled WGS sequence"/>
</dbReference>
<dbReference type="RefSeq" id="WP_039083378.1">
    <property type="nucleotide sequence ID" value="NZ_JPXS01000009.1"/>
</dbReference>